<dbReference type="Proteomes" id="UP000007058">
    <property type="component" value="Chromosome"/>
</dbReference>
<dbReference type="AlphaFoldDB" id="Q2W3F6"/>
<proteinExistence type="predicted"/>
<name>Q2W3F6_PARM1</name>
<gene>
    <name evidence="1" type="ordered locus">amb2815</name>
</gene>
<dbReference type="STRING" id="342108.amb2815"/>
<dbReference type="EMBL" id="AP007255">
    <property type="protein sequence ID" value="BAE51619.1"/>
    <property type="molecule type" value="Genomic_DNA"/>
</dbReference>
<evidence type="ECO:0000313" key="2">
    <source>
        <dbReference type="Proteomes" id="UP000007058"/>
    </source>
</evidence>
<dbReference type="HOGENOM" id="CLU_2273952_0_0_5"/>
<reference evidence="1 2" key="1">
    <citation type="journal article" date="2005" name="DNA Res.">
        <title>Complete genome sequence of the facultative anaerobic magnetotactic bacterium Magnetospirillum sp. strain AMB-1.</title>
        <authorList>
            <person name="Matsunaga T."/>
            <person name="Okamura Y."/>
            <person name="Fukuda Y."/>
            <person name="Wahyudi A.T."/>
            <person name="Murase Y."/>
            <person name="Takeyama H."/>
        </authorList>
    </citation>
    <scope>NUCLEOTIDE SEQUENCE [LARGE SCALE GENOMIC DNA]</scope>
    <source>
        <strain evidence="2">ATCC 700264 / AMB-1</strain>
    </source>
</reference>
<evidence type="ECO:0000313" key="1">
    <source>
        <dbReference type="EMBL" id="BAE51619.1"/>
    </source>
</evidence>
<dbReference type="RefSeq" id="WP_011385193.1">
    <property type="nucleotide sequence ID" value="NC_007626.1"/>
</dbReference>
<protein>
    <submittedName>
        <fullName evidence="1">Uncharacterized protein</fullName>
    </submittedName>
</protein>
<keyword evidence="2" id="KW-1185">Reference proteome</keyword>
<organism evidence="1 2">
    <name type="scientific">Paramagnetospirillum magneticum (strain ATCC 700264 / AMB-1)</name>
    <name type="common">Magnetospirillum magneticum</name>
    <dbReference type="NCBI Taxonomy" id="342108"/>
    <lineage>
        <taxon>Bacteria</taxon>
        <taxon>Pseudomonadati</taxon>
        <taxon>Pseudomonadota</taxon>
        <taxon>Alphaproteobacteria</taxon>
        <taxon>Rhodospirillales</taxon>
        <taxon>Magnetospirillaceae</taxon>
        <taxon>Paramagnetospirillum</taxon>
    </lineage>
</organism>
<dbReference type="OrthoDB" id="7360764at2"/>
<sequence length="102" mass="10903">MSGDELDEMMRRLAPPPEVTSDRVARVMGNVMARLDETRPVTGSVSRMVSWLAGLVPVSRFALPMAAAALLGIVVGHEVRPSGETVALEQALVSTYYAGLGY</sequence>
<dbReference type="KEGG" id="mag:amb2815"/>
<accession>Q2W3F6</accession>